<dbReference type="AlphaFoldDB" id="A0A941JPM3"/>
<name>A0A941JPM3_9CHRO</name>
<proteinExistence type="predicted"/>
<comment type="caution">
    <text evidence="1">The sequence shown here is derived from an EMBL/GenBank/DDBJ whole genome shotgun (WGS) entry which is preliminary data.</text>
</comment>
<dbReference type="Proteomes" id="UP000767446">
    <property type="component" value="Unassembled WGS sequence"/>
</dbReference>
<gene>
    <name evidence="1" type="ORF">DSM107014_07835</name>
</gene>
<sequence length="93" mass="10784">MLVKTSKEIESITEIDEEVWKPPLPPTDLVFDDEEVLESNRHRLNINALIRSVQQAFVGRNDFFTGGNMFIYYSSAQVRNQDYKGPDFFVVLN</sequence>
<protein>
    <submittedName>
        <fullName evidence="1">Uncharacterized protein</fullName>
    </submittedName>
</protein>
<reference evidence="1" key="1">
    <citation type="submission" date="2021-02" db="EMBL/GenBank/DDBJ databases">
        <title>Metagenome analyses of Stigonema ocellatum DSM 106950, Chlorogloea purpurea SAG 13.99 and Gomphosphaeria aponina DSM 107014.</title>
        <authorList>
            <person name="Marter P."/>
            <person name="Huang S."/>
        </authorList>
    </citation>
    <scope>NUCLEOTIDE SEQUENCE</scope>
    <source>
        <strain evidence="1">JP213</strain>
    </source>
</reference>
<accession>A0A941JPM3</accession>
<organism evidence="1 2">
    <name type="scientific">Gomphosphaeria aponina SAG 52.96 = DSM 107014</name>
    <dbReference type="NCBI Taxonomy" id="1521640"/>
    <lineage>
        <taxon>Bacteria</taxon>
        <taxon>Bacillati</taxon>
        <taxon>Cyanobacteriota</taxon>
        <taxon>Cyanophyceae</taxon>
        <taxon>Oscillatoriophycideae</taxon>
        <taxon>Chroococcales</taxon>
        <taxon>Gomphosphaeriaceae</taxon>
        <taxon>Gomphosphaeria</taxon>
    </lineage>
</organism>
<feature type="non-terminal residue" evidence="1">
    <location>
        <position position="93"/>
    </location>
</feature>
<evidence type="ECO:0000313" key="1">
    <source>
        <dbReference type="EMBL" id="MBR8827803.1"/>
    </source>
</evidence>
<dbReference type="EMBL" id="JADQBC010000043">
    <property type="protein sequence ID" value="MBR8827803.1"/>
    <property type="molecule type" value="Genomic_DNA"/>
</dbReference>
<evidence type="ECO:0000313" key="2">
    <source>
        <dbReference type="Proteomes" id="UP000767446"/>
    </source>
</evidence>